<proteinExistence type="predicted"/>
<name>A0ABR6CT45_9BACI</name>
<feature type="compositionally biased region" description="Polar residues" evidence="1">
    <location>
        <begin position="1"/>
        <end position="18"/>
    </location>
</feature>
<protein>
    <recommendedName>
        <fullName evidence="4">YfhD family protein</fullName>
    </recommendedName>
</protein>
<feature type="region of interest" description="Disordered" evidence="1">
    <location>
        <begin position="1"/>
        <end position="55"/>
    </location>
</feature>
<dbReference type="InterPro" id="IPR025435">
    <property type="entry name" value="YfhD-like"/>
</dbReference>
<dbReference type="EMBL" id="JACJHX010000012">
    <property type="protein sequence ID" value="MBA9028207.1"/>
    <property type="molecule type" value="Genomic_DNA"/>
</dbReference>
<gene>
    <name evidence="2" type="ORF">HNP81_003527</name>
</gene>
<evidence type="ECO:0008006" key="4">
    <source>
        <dbReference type="Google" id="ProtNLM"/>
    </source>
</evidence>
<accession>A0ABR6CT45</accession>
<evidence type="ECO:0000256" key="1">
    <source>
        <dbReference type="SAM" id="MobiDB-lite"/>
    </source>
</evidence>
<reference evidence="2 3" key="1">
    <citation type="submission" date="2020-08" db="EMBL/GenBank/DDBJ databases">
        <title>Genomic Encyclopedia of Type Strains, Phase IV (KMG-IV): sequencing the most valuable type-strain genomes for metagenomic binning, comparative biology and taxonomic classification.</title>
        <authorList>
            <person name="Goeker M."/>
        </authorList>
    </citation>
    <scope>NUCLEOTIDE SEQUENCE [LARGE SCALE GENOMIC DNA]</scope>
    <source>
        <strain evidence="2 3">DSM 105481</strain>
    </source>
</reference>
<dbReference type="Proteomes" id="UP000626697">
    <property type="component" value="Unassembled WGS sequence"/>
</dbReference>
<feature type="compositionally biased region" description="Basic and acidic residues" evidence="1">
    <location>
        <begin position="29"/>
        <end position="47"/>
    </location>
</feature>
<evidence type="ECO:0000313" key="2">
    <source>
        <dbReference type="EMBL" id="MBA9028207.1"/>
    </source>
</evidence>
<dbReference type="RefSeq" id="WP_182503382.1">
    <property type="nucleotide sequence ID" value="NZ_JACJHX010000012.1"/>
</dbReference>
<sequence>MDKQHNQQPHQHFKNQISDGLDIEFSQELADHDDLEAQKRSEAADKRAKQKRNKQ</sequence>
<comment type="caution">
    <text evidence="2">The sequence shown here is derived from an EMBL/GenBank/DDBJ whole genome shotgun (WGS) entry which is preliminary data.</text>
</comment>
<evidence type="ECO:0000313" key="3">
    <source>
        <dbReference type="Proteomes" id="UP000626697"/>
    </source>
</evidence>
<organism evidence="2 3">
    <name type="scientific">Peribacillus huizhouensis</name>
    <dbReference type="NCBI Taxonomy" id="1501239"/>
    <lineage>
        <taxon>Bacteria</taxon>
        <taxon>Bacillati</taxon>
        <taxon>Bacillota</taxon>
        <taxon>Bacilli</taxon>
        <taxon>Bacillales</taxon>
        <taxon>Bacillaceae</taxon>
        <taxon>Peribacillus</taxon>
    </lineage>
</organism>
<dbReference type="Pfam" id="PF14151">
    <property type="entry name" value="YfhD"/>
    <property type="match status" value="1"/>
</dbReference>
<keyword evidence="3" id="KW-1185">Reference proteome</keyword>